<name>A0A9D1HA66_9FLAO</name>
<proteinExistence type="predicted"/>
<dbReference type="PROSITE" id="PS51257">
    <property type="entry name" value="PROKAR_LIPOPROTEIN"/>
    <property type="match status" value="1"/>
</dbReference>
<dbReference type="AlphaFoldDB" id="A0A9D1HA66"/>
<accession>A0A9D1HA66</accession>
<gene>
    <name evidence="2" type="ORF">IAC44_00495</name>
</gene>
<evidence type="ECO:0000313" key="3">
    <source>
        <dbReference type="Proteomes" id="UP000824161"/>
    </source>
</evidence>
<evidence type="ECO:0000313" key="2">
    <source>
        <dbReference type="EMBL" id="HIT97297.1"/>
    </source>
</evidence>
<sequence length="141" mass="16530">MSVSKIYRNFARVFLLVLLSAAAVGCKYRYIEKPERLLSPEEMSEVICELAYLNVAEEQGAFEQDSVLAKIGKKAFIQKLYEQYGIDKQILRQNNEYYMENHKLYVKIYSDALNRLNIRLGEEEKRQEKPEELTDPNGWVL</sequence>
<dbReference type="InterPro" id="IPR025381">
    <property type="entry name" value="DUF4296"/>
</dbReference>
<dbReference type="Pfam" id="PF14129">
    <property type="entry name" value="DUF4296"/>
    <property type="match status" value="1"/>
</dbReference>
<dbReference type="Proteomes" id="UP000824161">
    <property type="component" value="Unassembled WGS sequence"/>
</dbReference>
<reference evidence="2" key="1">
    <citation type="submission" date="2020-10" db="EMBL/GenBank/DDBJ databases">
        <authorList>
            <person name="Gilroy R."/>
        </authorList>
    </citation>
    <scope>NUCLEOTIDE SEQUENCE</scope>
    <source>
        <strain evidence="2">1383</strain>
    </source>
</reference>
<reference evidence="2" key="2">
    <citation type="journal article" date="2021" name="PeerJ">
        <title>Extensive microbial diversity within the chicken gut microbiome revealed by metagenomics and culture.</title>
        <authorList>
            <person name="Gilroy R."/>
            <person name="Ravi A."/>
            <person name="Getino M."/>
            <person name="Pursley I."/>
            <person name="Horton D.L."/>
            <person name="Alikhan N.F."/>
            <person name="Baker D."/>
            <person name="Gharbi K."/>
            <person name="Hall N."/>
            <person name="Watson M."/>
            <person name="Adriaenssens E.M."/>
            <person name="Foster-Nyarko E."/>
            <person name="Jarju S."/>
            <person name="Secka A."/>
            <person name="Antonio M."/>
            <person name="Oren A."/>
            <person name="Chaudhuri R.R."/>
            <person name="La Ragione R."/>
            <person name="Hildebrand F."/>
            <person name="Pallen M.J."/>
        </authorList>
    </citation>
    <scope>NUCLEOTIDE SEQUENCE</scope>
    <source>
        <strain evidence="2">1383</strain>
    </source>
</reference>
<organism evidence="2 3">
    <name type="scientific">Candidatus Merdimorpha stercoravium</name>
    <dbReference type="NCBI Taxonomy" id="2840863"/>
    <lineage>
        <taxon>Bacteria</taxon>
        <taxon>Pseudomonadati</taxon>
        <taxon>Bacteroidota</taxon>
        <taxon>Flavobacteriia</taxon>
        <taxon>Flavobacteriales</taxon>
        <taxon>Candidatus Merdimorpha</taxon>
    </lineage>
</organism>
<evidence type="ECO:0000259" key="1">
    <source>
        <dbReference type="Pfam" id="PF14129"/>
    </source>
</evidence>
<protein>
    <submittedName>
        <fullName evidence="2">DUF4296 domain-containing protein</fullName>
    </submittedName>
</protein>
<comment type="caution">
    <text evidence="2">The sequence shown here is derived from an EMBL/GenBank/DDBJ whole genome shotgun (WGS) entry which is preliminary data.</text>
</comment>
<feature type="domain" description="DUF4296" evidence="1">
    <location>
        <begin position="34"/>
        <end position="117"/>
    </location>
</feature>
<dbReference type="EMBL" id="DVLY01000008">
    <property type="protein sequence ID" value="HIT97297.1"/>
    <property type="molecule type" value="Genomic_DNA"/>
</dbReference>